<dbReference type="InterPro" id="IPR050891">
    <property type="entry name" value="TatD-type_Hydrolase"/>
</dbReference>
<dbReference type="InterPro" id="IPR032466">
    <property type="entry name" value="Metal_Hydrolase"/>
</dbReference>
<feature type="region of interest" description="Disordered" evidence="5">
    <location>
        <begin position="113"/>
        <end position="148"/>
    </location>
</feature>
<dbReference type="Gene3D" id="3.20.20.140">
    <property type="entry name" value="Metal-dependent hydrolases"/>
    <property type="match status" value="1"/>
</dbReference>
<dbReference type="EMBL" id="CAWUHB010000129">
    <property type="protein sequence ID" value="CAK7236944.1"/>
    <property type="molecule type" value="Genomic_DNA"/>
</dbReference>
<dbReference type="InterPro" id="IPR001130">
    <property type="entry name" value="TatD-like"/>
</dbReference>
<dbReference type="PANTHER" id="PTHR10060">
    <property type="entry name" value="TATD FAMILY DEOXYRIBONUCLEASE"/>
    <property type="match status" value="1"/>
</dbReference>
<dbReference type="PANTHER" id="PTHR10060:SF15">
    <property type="entry name" value="DEOXYRIBONUCLEASE TATDN1"/>
    <property type="match status" value="1"/>
</dbReference>
<evidence type="ECO:0000256" key="5">
    <source>
        <dbReference type="SAM" id="MobiDB-lite"/>
    </source>
</evidence>
<evidence type="ECO:0000313" key="7">
    <source>
        <dbReference type="Proteomes" id="UP001642405"/>
    </source>
</evidence>
<sequence>MSSAAISAGSPALPTASPDGVPSGSDYKPRYIDIGINLADPIFRGRYHRKQRHPDDLEGVVQRSREVGCTKLIVTGSSFKSSRDALKLAEQFPGTVFTTAGIHPCSSAIFERKHKRHHEADDNASDGEDGAAEHTPACGPDPTKAHAEDGDVDLAKSAQIIADLRTLVLASPGNALVALGEMGLDYDRLHYCSASTQRHAFAEQLKLVASLAGKGKPLPLFLHSRACHGDFVRLMKDQFGPRLETLPRGAVVHSFTGSIAEAEELMDLGLYLGVNGCSLKTVENCEVVKAIRLDRLMLETDGPWCEVRPTHEGWSYLVKAADAARAKAQEAADARQAADEAAREAAHAAREAAAKEAAEKAVAAAATGTTTIGTEPAGNGRPPRPPRQKKQNNNSNQKKEPAVPDRFKVVKKEKWEQGAMVKGRNEPCTIERIATAVAGIKGLAVEEVCEAAWANTVKVFGSLEWRDRAALQKSIDNIYT</sequence>
<keyword evidence="7" id="KW-1185">Reference proteome</keyword>
<keyword evidence="3" id="KW-0479">Metal-binding</keyword>
<dbReference type="Proteomes" id="UP001642405">
    <property type="component" value="Unassembled WGS sequence"/>
</dbReference>
<evidence type="ECO:0000256" key="2">
    <source>
        <dbReference type="ARBA" id="ARBA00022722"/>
    </source>
</evidence>
<dbReference type="Pfam" id="PF01026">
    <property type="entry name" value="TatD_DNase"/>
    <property type="match status" value="1"/>
</dbReference>
<protein>
    <recommendedName>
        <fullName evidence="8">TatD DNase family protein</fullName>
    </recommendedName>
</protein>
<evidence type="ECO:0008006" key="8">
    <source>
        <dbReference type="Google" id="ProtNLM"/>
    </source>
</evidence>
<accession>A0ABP0CXS4</accession>
<comment type="similarity">
    <text evidence="1">Belongs to the metallo-dependent hydrolases superfamily. TatD-type hydrolase family.</text>
</comment>
<dbReference type="SUPFAM" id="SSF51556">
    <property type="entry name" value="Metallo-dependent hydrolases"/>
    <property type="match status" value="1"/>
</dbReference>
<comment type="caution">
    <text evidence="6">The sequence shown here is derived from an EMBL/GenBank/DDBJ whole genome shotgun (WGS) entry which is preliminary data.</text>
</comment>
<keyword evidence="4" id="KW-0378">Hydrolase</keyword>
<evidence type="ECO:0000256" key="1">
    <source>
        <dbReference type="ARBA" id="ARBA00009275"/>
    </source>
</evidence>
<evidence type="ECO:0000256" key="3">
    <source>
        <dbReference type="ARBA" id="ARBA00022723"/>
    </source>
</evidence>
<proteinExistence type="inferred from homology"/>
<name>A0ABP0CXS4_9PEZI</name>
<evidence type="ECO:0000313" key="6">
    <source>
        <dbReference type="EMBL" id="CAK7236944.1"/>
    </source>
</evidence>
<dbReference type="CDD" id="cd01310">
    <property type="entry name" value="TatD_DNAse"/>
    <property type="match status" value="1"/>
</dbReference>
<feature type="region of interest" description="Disordered" evidence="5">
    <location>
        <begin position="354"/>
        <end position="404"/>
    </location>
</feature>
<feature type="region of interest" description="Disordered" evidence="5">
    <location>
        <begin position="1"/>
        <end position="24"/>
    </location>
</feature>
<keyword evidence="2" id="KW-0540">Nuclease</keyword>
<reference evidence="6 7" key="1">
    <citation type="submission" date="2024-01" db="EMBL/GenBank/DDBJ databases">
        <authorList>
            <person name="Allen C."/>
            <person name="Tagirdzhanova G."/>
        </authorList>
    </citation>
    <scope>NUCLEOTIDE SEQUENCE [LARGE SCALE GENOMIC DNA]</scope>
</reference>
<organism evidence="6 7">
    <name type="scientific">Sporothrix curviconia</name>
    <dbReference type="NCBI Taxonomy" id="1260050"/>
    <lineage>
        <taxon>Eukaryota</taxon>
        <taxon>Fungi</taxon>
        <taxon>Dikarya</taxon>
        <taxon>Ascomycota</taxon>
        <taxon>Pezizomycotina</taxon>
        <taxon>Sordariomycetes</taxon>
        <taxon>Sordariomycetidae</taxon>
        <taxon>Ophiostomatales</taxon>
        <taxon>Ophiostomataceae</taxon>
        <taxon>Sporothrix</taxon>
    </lineage>
</organism>
<gene>
    <name evidence="6" type="ORF">SCUCBS95973_009780</name>
</gene>
<evidence type="ECO:0000256" key="4">
    <source>
        <dbReference type="ARBA" id="ARBA00022801"/>
    </source>
</evidence>